<evidence type="ECO:0000313" key="2">
    <source>
        <dbReference type="Proteomes" id="UP001296993"/>
    </source>
</evidence>
<keyword evidence="2" id="KW-1185">Reference proteome</keyword>
<dbReference type="Proteomes" id="UP001296993">
    <property type="component" value="Unassembled WGS sequence"/>
</dbReference>
<name>A0ABS4XHK0_9MICC</name>
<accession>A0ABS4XHK0</accession>
<gene>
    <name evidence="1" type="ORF">JOF47_003446</name>
</gene>
<reference evidence="1 2" key="1">
    <citation type="submission" date="2021-03" db="EMBL/GenBank/DDBJ databases">
        <title>Sequencing the genomes of 1000 actinobacteria strains.</title>
        <authorList>
            <person name="Klenk H.-P."/>
        </authorList>
    </citation>
    <scope>NUCLEOTIDE SEQUENCE [LARGE SCALE GENOMIC DNA]</scope>
    <source>
        <strain evidence="1 2">DSM 15797</strain>
    </source>
</reference>
<dbReference type="EMBL" id="JAGIOF010000001">
    <property type="protein sequence ID" value="MBP2387935.1"/>
    <property type="molecule type" value="Genomic_DNA"/>
</dbReference>
<proteinExistence type="predicted"/>
<sequence length="111" mass="12281">MREFPVSGRRVDLAALTKSGVLSAFELKLDDFGRVLEQAVYNRQTFDRSWIVIGRTPRDSSLNDASRFGVGVITIIGDQAKILVTPGTPSCDRTARDRSVVRLKLVGEMNV</sequence>
<organism evidence="1 2">
    <name type="scientific">Paeniglutamicibacter kerguelensis</name>
    <dbReference type="NCBI Taxonomy" id="254788"/>
    <lineage>
        <taxon>Bacteria</taxon>
        <taxon>Bacillati</taxon>
        <taxon>Actinomycetota</taxon>
        <taxon>Actinomycetes</taxon>
        <taxon>Micrococcales</taxon>
        <taxon>Micrococcaceae</taxon>
        <taxon>Paeniglutamicibacter</taxon>
    </lineage>
</organism>
<protein>
    <submittedName>
        <fullName evidence="1">Uncharacterized protein</fullName>
    </submittedName>
</protein>
<dbReference type="RefSeq" id="WP_210000593.1">
    <property type="nucleotide sequence ID" value="NZ_BAAAJY010000001.1"/>
</dbReference>
<evidence type="ECO:0000313" key="1">
    <source>
        <dbReference type="EMBL" id="MBP2387935.1"/>
    </source>
</evidence>
<comment type="caution">
    <text evidence="1">The sequence shown here is derived from an EMBL/GenBank/DDBJ whole genome shotgun (WGS) entry which is preliminary data.</text>
</comment>